<evidence type="ECO:0000313" key="1">
    <source>
        <dbReference type="EMBL" id="GIH03574.1"/>
    </source>
</evidence>
<gene>
    <name evidence="1" type="ORF">Rhe02_16410</name>
</gene>
<dbReference type="EMBL" id="BONY01000008">
    <property type="protein sequence ID" value="GIH03574.1"/>
    <property type="molecule type" value="Genomic_DNA"/>
</dbReference>
<protein>
    <submittedName>
        <fullName evidence="1">Uncharacterized protein</fullName>
    </submittedName>
</protein>
<sequence>MAGAEQPRRAEVDGREFILLTPQEHAKLDAARRQAGAANARSSRLRGELTASLAVVAAIAEQVEASPCTCQVRQPCLRCRLTDLLGRPRSG</sequence>
<dbReference type="AlphaFoldDB" id="A0A8J3Q530"/>
<dbReference type="Proteomes" id="UP000612899">
    <property type="component" value="Unassembled WGS sequence"/>
</dbReference>
<dbReference type="RefSeq" id="WP_203907481.1">
    <property type="nucleotide sequence ID" value="NZ_BONY01000008.1"/>
</dbReference>
<comment type="caution">
    <text evidence="1">The sequence shown here is derived from an EMBL/GenBank/DDBJ whole genome shotgun (WGS) entry which is preliminary data.</text>
</comment>
<evidence type="ECO:0000313" key="2">
    <source>
        <dbReference type="Proteomes" id="UP000612899"/>
    </source>
</evidence>
<proteinExistence type="predicted"/>
<name>A0A8J3Q530_9ACTN</name>
<organism evidence="1 2">
    <name type="scientific">Rhizocola hellebori</name>
    <dbReference type="NCBI Taxonomy" id="1392758"/>
    <lineage>
        <taxon>Bacteria</taxon>
        <taxon>Bacillati</taxon>
        <taxon>Actinomycetota</taxon>
        <taxon>Actinomycetes</taxon>
        <taxon>Micromonosporales</taxon>
        <taxon>Micromonosporaceae</taxon>
        <taxon>Rhizocola</taxon>
    </lineage>
</organism>
<keyword evidence="2" id="KW-1185">Reference proteome</keyword>
<accession>A0A8J3Q530</accession>
<reference evidence="1" key="1">
    <citation type="submission" date="2021-01" db="EMBL/GenBank/DDBJ databases">
        <title>Whole genome shotgun sequence of Rhizocola hellebori NBRC 109834.</title>
        <authorList>
            <person name="Komaki H."/>
            <person name="Tamura T."/>
        </authorList>
    </citation>
    <scope>NUCLEOTIDE SEQUENCE</scope>
    <source>
        <strain evidence="1">NBRC 109834</strain>
    </source>
</reference>